<dbReference type="RefSeq" id="WP_216009191.1">
    <property type="nucleotide sequence ID" value="NZ_JAHKPV010000021.1"/>
</dbReference>
<evidence type="ECO:0000313" key="4">
    <source>
        <dbReference type="EMBL" id="MBU2875399.1"/>
    </source>
</evidence>
<gene>
    <name evidence="4" type="ORF">KO508_15460</name>
</gene>
<evidence type="ECO:0000256" key="1">
    <source>
        <dbReference type="ARBA" id="ARBA00023125"/>
    </source>
</evidence>
<dbReference type="InterPro" id="IPR023772">
    <property type="entry name" value="DNA-bd_HTH_TetR-type_CS"/>
</dbReference>
<evidence type="ECO:0000259" key="3">
    <source>
        <dbReference type="PROSITE" id="PS50977"/>
    </source>
</evidence>
<feature type="domain" description="HTH tetR-type" evidence="3">
    <location>
        <begin position="19"/>
        <end position="79"/>
    </location>
</feature>
<reference evidence="4 5" key="1">
    <citation type="submission" date="2021-05" db="EMBL/GenBank/DDBJ databases">
        <title>Draft genomes of bacteria isolated from model marine particles.</title>
        <authorList>
            <person name="Datta M.S."/>
            <person name="Schwartzman J.A."/>
            <person name="Enke T.N."/>
            <person name="Saavedra J."/>
            <person name="Cermak N."/>
            <person name="Cordero O.X."/>
        </authorList>
    </citation>
    <scope>NUCLEOTIDE SEQUENCE [LARGE SCALE GENOMIC DNA]</scope>
    <source>
        <strain evidence="4 5">D2M19</strain>
    </source>
</reference>
<protein>
    <submittedName>
        <fullName evidence="4">TetR/AcrR family transcriptional regulator</fullName>
    </submittedName>
</protein>
<dbReference type="PANTHER" id="PTHR43479:SF11">
    <property type="entry name" value="ACREF_ENVCD OPERON REPRESSOR-RELATED"/>
    <property type="match status" value="1"/>
</dbReference>
<dbReference type="PROSITE" id="PS50977">
    <property type="entry name" value="HTH_TETR_2"/>
    <property type="match status" value="1"/>
</dbReference>
<proteinExistence type="predicted"/>
<comment type="caution">
    <text evidence="4">The sequence shown here is derived from an EMBL/GenBank/DDBJ whole genome shotgun (WGS) entry which is preliminary data.</text>
</comment>
<dbReference type="EMBL" id="JAHKPV010000021">
    <property type="protein sequence ID" value="MBU2875399.1"/>
    <property type="molecule type" value="Genomic_DNA"/>
</dbReference>
<evidence type="ECO:0000313" key="5">
    <source>
        <dbReference type="Proteomes" id="UP000753376"/>
    </source>
</evidence>
<dbReference type="Pfam" id="PF00440">
    <property type="entry name" value="TetR_N"/>
    <property type="match status" value="1"/>
</dbReference>
<sequence length="214" mass="23969">MDMLSSGQEAKGKRERNRLRNRAAILKAARLCFQEKGYENTTIRDLIQQTHLASGTFYNYFRSKQDIFAALLTDFLGGLNENLTHSRRSADTAEDFIHQSYLAVYSATASDPLVYELAHRNDRALKEFFGSGILELIMMSLEDDVRDAIDHNILPNVDQEYLCAAFFGVAYETGLMVARRVYQHPDRASLEVARAAQLSTALFKGGLPGLAALP</sequence>
<feature type="DNA-binding region" description="H-T-H motif" evidence="2">
    <location>
        <begin position="42"/>
        <end position="61"/>
    </location>
</feature>
<accession>A0ABS6ABC7</accession>
<name>A0ABS6ABC7_9GAMM</name>
<keyword evidence="1 2" id="KW-0238">DNA-binding</keyword>
<dbReference type="Proteomes" id="UP000753376">
    <property type="component" value="Unassembled WGS sequence"/>
</dbReference>
<dbReference type="PANTHER" id="PTHR43479">
    <property type="entry name" value="ACREF/ENVCD OPERON REPRESSOR-RELATED"/>
    <property type="match status" value="1"/>
</dbReference>
<keyword evidence="5" id="KW-1185">Reference proteome</keyword>
<evidence type="ECO:0000256" key="2">
    <source>
        <dbReference type="PROSITE-ProRule" id="PRU00335"/>
    </source>
</evidence>
<dbReference type="PROSITE" id="PS01081">
    <property type="entry name" value="HTH_TETR_1"/>
    <property type="match status" value="1"/>
</dbReference>
<organism evidence="4 5">
    <name type="scientific">Marinobacter salexigens</name>
    <dbReference type="NCBI Taxonomy" id="1925763"/>
    <lineage>
        <taxon>Bacteria</taxon>
        <taxon>Pseudomonadati</taxon>
        <taxon>Pseudomonadota</taxon>
        <taxon>Gammaproteobacteria</taxon>
        <taxon>Pseudomonadales</taxon>
        <taxon>Marinobacteraceae</taxon>
        <taxon>Marinobacter</taxon>
    </lineage>
</organism>
<dbReference type="InterPro" id="IPR001647">
    <property type="entry name" value="HTH_TetR"/>
</dbReference>
<dbReference type="InterPro" id="IPR050624">
    <property type="entry name" value="HTH-type_Tx_Regulator"/>
</dbReference>